<evidence type="ECO:0000313" key="3">
    <source>
        <dbReference type="Proteomes" id="UP000287830"/>
    </source>
</evidence>
<reference evidence="2 3" key="1">
    <citation type="submission" date="2018-11" db="EMBL/GenBank/DDBJ databases">
        <title>Whole genome sequence of Streptomyces chrestomyceticus NBRC 13444(T).</title>
        <authorList>
            <person name="Komaki H."/>
            <person name="Tamura T."/>
        </authorList>
    </citation>
    <scope>NUCLEOTIDE SEQUENCE [LARGE SCALE GENOMIC DNA]</scope>
    <source>
        <strain evidence="2 3">NBRC 13444</strain>
    </source>
</reference>
<evidence type="ECO:0000313" key="2">
    <source>
        <dbReference type="EMBL" id="GCD35719.1"/>
    </source>
</evidence>
<gene>
    <name evidence="2" type="ORF">OEIGOIKO_03465</name>
</gene>
<dbReference type="EMBL" id="BHZC01000001">
    <property type="protein sequence ID" value="GCD35719.1"/>
    <property type="molecule type" value="Genomic_DNA"/>
</dbReference>
<sequence>MPDSPSDLRTEKAPARTTITDPPTLAPHTPARMERARLITATADARPSARGRYGTWRMCIRRPEDSLAQWHYLFSTKRARTFSQAHCLAYELHSDPMERQGRPPLGKGVALGAWTFTPAVRSRERAVAWAVLMDSAETDPDFDW</sequence>
<proteinExistence type="predicted"/>
<comment type="caution">
    <text evidence="2">The sequence shown here is derived from an EMBL/GenBank/DDBJ whole genome shotgun (WGS) entry which is preliminary data.</text>
</comment>
<evidence type="ECO:0000256" key="1">
    <source>
        <dbReference type="SAM" id="MobiDB-lite"/>
    </source>
</evidence>
<dbReference type="AlphaFoldDB" id="A0A7U9KUP9"/>
<protein>
    <submittedName>
        <fullName evidence="2">Uncharacterized protein</fullName>
    </submittedName>
</protein>
<organism evidence="2 3">
    <name type="scientific">Streptomyces chrestomyceticus JCM 4735</name>
    <dbReference type="NCBI Taxonomy" id="1306181"/>
    <lineage>
        <taxon>Bacteria</taxon>
        <taxon>Bacillati</taxon>
        <taxon>Actinomycetota</taxon>
        <taxon>Actinomycetes</taxon>
        <taxon>Kitasatosporales</taxon>
        <taxon>Streptomycetaceae</taxon>
        <taxon>Streptomyces</taxon>
    </lineage>
</organism>
<feature type="region of interest" description="Disordered" evidence="1">
    <location>
        <begin position="1"/>
        <end position="30"/>
    </location>
</feature>
<name>A0A7U9KUP9_9ACTN</name>
<accession>A0A7U9KUP9</accession>
<feature type="compositionally biased region" description="Basic and acidic residues" evidence="1">
    <location>
        <begin position="1"/>
        <end position="14"/>
    </location>
</feature>
<dbReference type="Proteomes" id="UP000287830">
    <property type="component" value="Unassembled WGS sequence"/>
</dbReference>